<name>A0A220U8V6_9BACI</name>
<protein>
    <recommendedName>
        <fullName evidence="3">Transposase</fullName>
    </recommendedName>
</protein>
<organism evidence="1 2">
    <name type="scientific">Virgibacillus phasianinus</name>
    <dbReference type="NCBI Taxonomy" id="2017483"/>
    <lineage>
        <taxon>Bacteria</taxon>
        <taxon>Bacillati</taxon>
        <taxon>Bacillota</taxon>
        <taxon>Bacilli</taxon>
        <taxon>Bacillales</taxon>
        <taxon>Bacillaceae</taxon>
        <taxon>Virgibacillus</taxon>
    </lineage>
</organism>
<dbReference type="Proteomes" id="UP000198312">
    <property type="component" value="Chromosome"/>
</dbReference>
<evidence type="ECO:0000313" key="2">
    <source>
        <dbReference type="Proteomes" id="UP000198312"/>
    </source>
</evidence>
<reference evidence="1 2" key="1">
    <citation type="submission" date="2017-07" db="EMBL/GenBank/DDBJ databases">
        <title>Virgibacillus sp. LM2416.</title>
        <authorList>
            <person name="Tak E.J."/>
            <person name="Bae J.-W."/>
        </authorList>
    </citation>
    <scope>NUCLEOTIDE SEQUENCE [LARGE SCALE GENOMIC DNA]</scope>
    <source>
        <strain evidence="1 2">LM2416</strain>
    </source>
</reference>
<evidence type="ECO:0008006" key="3">
    <source>
        <dbReference type="Google" id="ProtNLM"/>
    </source>
</evidence>
<sequence length="85" mass="9712">MLAGRKSNPWTKVLAEFEEKGLERGLERGIEKGIEKGLEKGIAKGREEAAKDFAKELIRKDFQNEQIVELTKLDLVEVEELRESL</sequence>
<accession>A0A220U8V6</accession>
<dbReference type="KEGG" id="vil:CFK37_08680"/>
<gene>
    <name evidence="1" type="ORF">CFK37_08680</name>
</gene>
<proteinExistence type="predicted"/>
<evidence type="ECO:0000313" key="1">
    <source>
        <dbReference type="EMBL" id="ASK64336.1"/>
    </source>
</evidence>
<dbReference type="EMBL" id="CP022315">
    <property type="protein sequence ID" value="ASK64336.1"/>
    <property type="molecule type" value="Genomic_DNA"/>
</dbReference>
<dbReference type="AlphaFoldDB" id="A0A220U8V6"/>
<keyword evidence="2" id="KW-1185">Reference proteome</keyword>
<dbReference type="OrthoDB" id="419816at2"/>